<protein>
    <submittedName>
        <fullName evidence="2">HNH endonuclease</fullName>
    </submittedName>
</protein>
<dbReference type="CDD" id="cd00085">
    <property type="entry name" value="HNHc"/>
    <property type="match status" value="1"/>
</dbReference>
<keyword evidence="2" id="KW-0255">Endonuclease</keyword>
<dbReference type="InterPro" id="IPR052892">
    <property type="entry name" value="NA-targeting_endonuclease"/>
</dbReference>
<gene>
    <name evidence="2" type="ORF">DW068_12590</name>
</gene>
<feature type="domain" description="HNH nuclease" evidence="1">
    <location>
        <begin position="77"/>
        <end position="130"/>
    </location>
</feature>
<reference evidence="2 3" key="1">
    <citation type="submission" date="2018-08" db="EMBL/GenBank/DDBJ databases">
        <title>A genome reference for cultivated species of the human gut microbiota.</title>
        <authorList>
            <person name="Zou Y."/>
            <person name="Xue W."/>
            <person name="Luo G."/>
        </authorList>
    </citation>
    <scope>NUCLEOTIDE SEQUENCE [LARGE SCALE GENOMIC DNA]</scope>
    <source>
        <strain evidence="2 3">AF45-14BH</strain>
    </source>
</reference>
<dbReference type="Gene3D" id="1.10.30.50">
    <property type="match status" value="1"/>
</dbReference>
<dbReference type="EMBL" id="QRNJ01000054">
    <property type="protein sequence ID" value="RHK36374.1"/>
    <property type="molecule type" value="Genomic_DNA"/>
</dbReference>
<dbReference type="PANTHER" id="PTHR33877:SF1">
    <property type="entry name" value="TYPE IV METHYL-DIRECTED RESTRICTION ENZYME ECOKMCRA"/>
    <property type="match status" value="1"/>
</dbReference>
<dbReference type="InterPro" id="IPR003615">
    <property type="entry name" value="HNH_nuc"/>
</dbReference>
<dbReference type="RefSeq" id="WP_118314962.1">
    <property type="nucleotide sequence ID" value="NZ_CAUEJX010000001.1"/>
</dbReference>
<dbReference type="Proteomes" id="UP000283497">
    <property type="component" value="Unassembled WGS sequence"/>
</dbReference>
<dbReference type="InterPro" id="IPR029471">
    <property type="entry name" value="HNH_5"/>
</dbReference>
<dbReference type="PANTHER" id="PTHR33877">
    <property type="entry name" value="SLL1193 PROTEIN"/>
    <property type="match status" value="1"/>
</dbReference>
<keyword evidence="2" id="KW-0540">Nuclease</keyword>
<dbReference type="AlphaFoldDB" id="A0A415G505"/>
<proteinExistence type="predicted"/>
<evidence type="ECO:0000259" key="1">
    <source>
        <dbReference type="SMART" id="SM00507"/>
    </source>
</evidence>
<evidence type="ECO:0000313" key="2">
    <source>
        <dbReference type="EMBL" id="RHK36374.1"/>
    </source>
</evidence>
<organism evidence="2 3">
    <name type="scientific">Anaerobutyricum hallii</name>
    <dbReference type="NCBI Taxonomy" id="39488"/>
    <lineage>
        <taxon>Bacteria</taxon>
        <taxon>Bacillati</taxon>
        <taxon>Bacillota</taxon>
        <taxon>Clostridia</taxon>
        <taxon>Lachnospirales</taxon>
        <taxon>Lachnospiraceae</taxon>
        <taxon>Anaerobutyricum</taxon>
    </lineage>
</organism>
<dbReference type="GO" id="GO:0004519">
    <property type="term" value="F:endonuclease activity"/>
    <property type="evidence" value="ECO:0007669"/>
    <property type="project" value="UniProtKB-KW"/>
</dbReference>
<name>A0A415G505_9FIRM</name>
<comment type="caution">
    <text evidence="2">The sequence shown here is derived from an EMBL/GenBank/DDBJ whole genome shotgun (WGS) entry which is preliminary data.</text>
</comment>
<dbReference type="SMART" id="SM00507">
    <property type="entry name" value="HNHc"/>
    <property type="match status" value="1"/>
</dbReference>
<sequence length="173" mass="20294">MALVITNGEYYVVPNKKGGINKTNDITEAQVFSNVNTAAEKLKKHKGYLKEYYVWDTEGETMQPKRIRIKRKHFSQEVRKLLYQQAEGKCALCGKKITFDEMELDHIIPISMGGADEVENLQVCCMPDNRYKANILPTDFFNRISDIFLYQMDKKYKDDIRWKYCRGMIMELL</sequence>
<accession>A0A415G505</accession>
<dbReference type="Pfam" id="PF14279">
    <property type="entry name" value="HNH_5"/>
    <property type="match status" value="1"/>
</dbReference>
<evidence type="ECO:0000313" key="3">
    <source>
        <dbReference type="Proteomes" id="UP000283497"/>
    </source>
</evidence>
<keyword evidence="2" id="KW-0378">Hydrolase</keyword>